<evidence type="ECO:0000313" key="9">
    <source>
        <dbReference type="Proteomes" id="UP000008332"/>
    </source>
</evidence>
<dbReference type="UniPathway" id="UPA00219"/>
<accession>Q21V90</accession>
<dbReference type="HAMAP" id="MF_00258">
    <property type="entry name" value="Glu_racemase"/>
    <property type="match status" value="1"/>
</dbReference>
<dbReference type="AlphaFoldDB" id="Q21V90"/>
<keyword evidence="5 7" id="KW-0413">Isomerase</keyword>
<dbReference type="InterPro" id="IPR004391">
    <property type="entry name" value="Glu_race"/>
</dbReference>
<dbReference type="eggNOG" id="COG0796">
    <property type="taxonomic scope" value="Bacteria"/>
</dbReference>
<keyword evidence="9" id="KW-1185">Reference proteome</keyword>
<dbReference type="PANTHER" id="PTHR21198:SF3">
    <property type="entry name" value="GLUTAMATE RACEMASE"/>
    <property type="match status" value="1"/>
</dbReference>
<keyword evidence="4 7" id="KW-0573">Peptidoglycan synthesis</keyword>
<dbReference type="HOGENOM" id="CLU_052344_2_1_4"/>
<dbReference type="InterPro" id="IPR018187">
    <property type="entry name" value="Asp/Glu_racemase_AS_1"/>
</dbReference>
<evidence type="ECO:0000256" key="6">
    <source>
        <dbReference type="ARBA" id="ARBA00023316"/>
    </source>
</evidence>
<dbReference type="NCBIfam" id="TIGR00067">
    <property type="entry name" value="glut_race"/>
    <property type="match status" value="1"/>
</dbReference>
<dbReference type="OrthoDB" id="9801055at2"/>
<name>Q21V90_ALBFT</name>
<dbReference type="EC" id="5.1.1.3" evidence="2 7"/>
<dbReference type="Pfam" id="PF01177">
    <property type="entry name" value="Asp_Glu_race"/>
    <property type="match status" value="1"/>
</dbReference>
<feature type="binding site" evidence="7">
    <location>
        <begin position="81"/>
        <end position="82"/>
    </location>
    <ligand>
        <name>substrate</name>
    </ligand>
</feature>
<feature type="binding site" evidence="7">
    <location>
        <begin position="195"/>
        <end position="196"/>
    </location>
    <ligand>
        <name>substrate</name>
    </ligand>
</feature>
<dbReference type="EMBL" id="CP000267">
    <property type="protein sequence ID" value="ABD70313.1"/>
    <property type="molecule type" value="Genomic_DNA"/>
</dbReference>
<dbReference type="SUPFAM" id="SSF53681">
    <property type="entry name" value="Aspartate/glutamate racemase"/>
    <property type="match status" value="2"/>
</dbReference>
<feature type="binding site" evidence="7">
    <location>
        <begin position="16"/>
        <end position="17"/>
    </location>
    <ligand>
        <name>substrate</name>
    </ligand>
</feature>
<feature type="active site" description="Proton donor/acceptor" evidence="7">
    <location>
        <position position="80"/>
    </location>
</feature>
<reference evidence="9" key="1">
    <citation type="submission" date="2006-02" db="EMBL/GenBank/DDBJ databases">
        <title>Complete sequence of chromosome of Rhodoferax ferrireducens DSM 15236.</title>
        <authorList>
            <person name="Copeland A."/>
            <person name="Lucas S."/>
            <person name="Lapidus A."/>
            <person name="Barry K."/>
            <person name="Detter J.C."/>
            <person name="Glavina del Rio T."/>
            <person name="Hammon N."/>
            <person name="Israni S."/>
            <person name="Pitluck S."/>
            <person name="Brettin T."/>
            <person name="Bruce D."/>
            <person name="Han C."/>
            <person name="Tapia R."/>
            <person name="Gilna P."/>
            <person name="Kiss H."/>
            <person name="Schmutz J."/>
            <person name="Larimer F."/>
            <person name="Land M."/>
            <person name="Kyrpides N."/>
            <person name="Ivanova N."/>
            <person name="Richardson P."/>
        </authorList>
    </citation>
    <scope>NUCLEOTIDE SEQUENCE [LARGE SCALE GENOMIC DNA]</scope>
    <source>
        <strain evidence="9">ATCC BAA-621 / DSM 15236 / T118</strain>
    </source>
</reference>
<evidence type="ECO:0000256" key="1">
    <source>
        <dbReference type="ARBA" id="ARBA00001602"/>
    </source>
</evidence>
<organism evidence="8 9">
    <name type="scientific">Albidiferax ferrireducens (strain ATCC BAA-621 / DSM 15236 / T118)</name>
    <name type="common">Rhodoferax ferrireducens</name>
    <dbReference type="NCBI Taxonomy" id="338969"/>
    <lineage>
        <taxon>Bacteria</taxon>
        <taxon>Pseudomonadati</taxon>
        <taxon>Pseudomonadota</taxon>
        <taxon>Betaproteobacteria</taxon>
        <taxon>Burkholderiales</taxon>
        <taxon>Comamonadaceae</taxon>
        <taxon>Rhodoferax</taxon>
    </lineage>
</organism>
<protein>
    <recommendedName>
        <fullName evidence="2 7">Glutamate racemase</fullName>
        <ecNumber evidence="2 7">5.1.1.3</ecNumber>
    </recommendedName>
</protein>
<comment type="pathway">
    <text evidence="7">Cell wall biogenesis; peptidoglycan biosynthesis.</text>
</comment>
<dbReference type="PROSITE" id="PS00923">
    <property type="entry name" value="ASP_GLU_RACEMASE_1"/>
    <property type="match status" value="1"/>
</dbReference>
<feature type="active site" description="Proton donor/acceptor" evidence="7">
    <location>
        <position position="194"/>
    </location>
</feature>
<comment type="function">
    <text evidence="7">Provides the (R)-glutamate required for cell wall biosynthesis.</text>
</comment>
<gene>
    <name evidence="7" type="primary">murI</name>
    <name evidence="8" type="ordered locus">Rfer_2597</name>
</gene>
<comment type="catalytic activity">
    <reaction evidence="1 7">
        <text>L-glutamate = D-glutamate</text>
        <dbReference type="Rhea" id="RHEA:12813"/>
        <dbReference type="ChEBI" id="CHEBI:29985"/>
        <dbReference type="ChEBI" id="CHEBI:29986"/>
        <dbReference type="EC" id="5.1.1.3"/>
    </reaction>
</comment>
<dbReference type="InterPro" id="IPR015942">
    <property type="entry name" value="Asp/Glu/hydantoin_racemase"/>
</dbReference>
<dbReference type="PANTHER" id="PTHR21198">
    <property type="entry name" value="GLUTAMATE RACEMASE"/>
    <property type="match status" value="1"/>
</dbReference>
<dbReference type="InterPro" id="IPR001920">
    <property type="entry name" value="Asp/Glu_race"/>
</dbReference>
<comment type="similarity">
    <text evidence="7">Belongs to the aspartate/glutamate racemases family.</text>
</comment>
<evidence type="ECO:0000256" key="2">
    <source>
        <dbReference type="ARBA" id="ARBA00013090"/>
    </source>
</evidence>
<feature type="binding site" evidence="7">
    <location>
        <begin position="48"/>
        <end position="49"/>
    </location>
    <ligand>
        <name>substrate</name>
    </ligand>
</feature>
<dbReference type="GO" id="GO:0008881">
    <property type="term" value="F:glutamate racemase activity"/>
    <property type="evidence" value="ECO:0007669"/>
    <property type="project" value="UniProtKB-UniRule"/>
</dbReference>
<keyword evidence="6 7" id="KW-0961">Cell wall biogenesis/degradation</keyword>
<evidence type="ECO:0000256" key="5">
    <source>
        <dbReference type="ARBA" id="ARBA00023235"/>
    </source>
</evidence>
<dbReference type="RefSeq" id="WP_011464881.1">
    <property type="nucleotide sequence ID" value="NC_007908.1"/>
</dbReference>
<evidence type="ECO:0000256" key="4">
    <source>
        <dbReference type="ARBA" id="ARBA00022984"/>
    </source>
</evidence>
<dbReference type="Proteomes" id="UP000008332">
    <property type="component" value="Chromosome"/>
</dbReference>
<keyword evidence="3 7" id="KW-0133">Cell shape</keyword>
<evidence type="ECO:0000256" key="3">
    <source>
        <dbReference type="ARBA" id="ARBA00022960"/>
    </source>
</evidence>
<dbReference type="STRING" id="338969.Rfer_2597"/>
<dbReference type="Gene3D" id="3.40.50.1860">
    <property type="match status" value="2"/>
</dbReference>
<dbReference type="GO" id="GO:0009252">
    <property type="term" value="P:peptidoglycan biosynthetic process"/>
    <property type="evidence" value="ECO:0007669"/>
    <property type="project" value="UniProtKB-UniRule"/>
</dbReference>
<dbReference type="GO" id="GO:0008360">
    <property type="term" value="P:regulation of cell shape"/>
    <property type="evidence" value="ECO:0007669"/>
    <property type="project" value="UniProtKB-KW"/>
</dbReference>
<evidence type="ECO:0000313" key="8">
    <source>
        <dbReference type="EMBL" id="ABD70313.1"/>
    </source>
</evidence>
<dbReference type="KEGG" id="rfr:Rfer_2597"/>
<sequence>MPTEPNYSKRPIGVFDSGIGGLSILKALRAELPREDFVYMADSGHAPYGERDEAHVIARSSAITTHLLAQYDIQALVVACNTATAAAISTLRQAHPLLPIIGLEPALKPALALSKTRRIGVMATRSTLGSAKFGTLVASLAGQAEFMCQPCDGLADAIERQDTTKTIALCAYYTGAIGRFGINEGEIDTLVLGCTHYPFASDTLRQLLGSSVQLIDTGEAVARQTRRLLPSPSSADTPGACRLLSTGDPSTLRHAAHHWLGLDEQVISVSI</sequence>
<evidence type="ECO:0000256" key="7">
    <source>
        <dbReference type="HAMAP-Rule" id="MF_00258"/>
    </source>
</evidence>
<dbReference type="GO" id="GO:0071555">
    <property type="term" value="P:cell wall organization"/>
    <property type="evidence" value="ECO:0007669"/>
    <property type="project" value="UniProtKB-KW"/>
</dbReference>
<proteinExistence type="inferred from homology"/>